<dbReference type="SUPFAM" id="SSF49785">
    <property type="entry name" value="Galactose-binding domain-like"/>
    <property type="match status" value="1"/>
</dbReference>
<dbReference type="InterPro" id="IPR000421">
    <property type="entry name" value="FA58C"/>
</dbReference>
<dbReference type="InterPro" id="IPR006652">
    <property type="entry name" value="Kelch_1"/>
</dbReference>
<dbReference type="InterPro" id="IPR009880">
    <property type="entry name" value="Glyoxal_oxidase_N"/>
</dbReference>
<dbReference type="InterPro" id="IPR013783">
    <property type="entry name" value="Ig-like_fold"/>
</dbReference>
<dbReference type="CDD" id="cd02851">
    <property type="entry name" value="E_set_GO_C"/>
    <property type="match status" value="1"/>
</dbReference>
<name>A0A8H8RVJ4_9HELO</name>
<gene>
    <name evidence="4" type="primary">GAOA_1</name>
    <name evidence="4" type="ORF">LOCC1_G004292</name>
</gene>
<dbReference type="InterPro" id="IPR011043">
    <property type="entry name" value="Gal_Oxase/kelch_b-propeller"/>
</dbReference>
<evidence type="ECO:0000259" key="3">
    <source>
        <dbReference type="PROSITE" id="PS50022"/>
    </source>
</evidence>
<dbReference type="Proteomes" id="UP000443090">
    <property type="component" value="Unassembled WGS sequence"/>
</dbReference>
<keyword evidence="5" id="KW-1185">Reference proteome</keyword>
<dbReference type="PROSITE" id="PS50022">
    <property type="entry name" value="FA58C_3"/>
    <property type="match status" value="1"/>
</dbReference>
<dbReference type="Gene3D" id="2.60.40.10">
    <property type="entry name" value="Immunoglobulins"/>
    <property type="match status" value="1"/>
</dbReference>
<dbReference type="Pfam" id="PF09118">
    <property type="entry name" value="GO-like_E_set"/>
    <property type="match status" value="1"/>
</dbReference>
<protein>
    <submittedName>
        <fullName evidence="4">Galactose oxidase</fullName>
    </submittedName>
</protein>
<dbReference type="Pfam" id="PF01344">
    <property type="entry name" value="Kelch_1"/>
    <property type="match status" value="1"/>
</dbReference>
<accession>A0A8H8RVJ4</accession>
<organism evidence="4 5">
    <name type="scientific">Lachnellula occidentalis</name>
    <dbReference type="NCBI Taxonomy" id="215460"/>
    <lineage>
        <taxon>Eukaryota</taxon>
        <taxon>Fungi</taxon>
        <taxon>Dikarya</taxon>
        <taxon>Ascomycota</taxon>
        <taxon>Pezizomycotina</taxon>
        <taxon>Leotiomycetes</taxon>
        <taxon>Helotiales</taxon>
        <taxon>Lachnaceae</taxon>
        <taxon>Lachnellula</taxon>
    </lineage>
</organism>
<dbReference type="AlphaFoldDB" id="A0A8H8RVJ4"/>
<dbReference type="Gene3D" id="2.60.120.260">
    <property type="entry name" value="Galactose-binding domain-like"/>
    <property type="match status" value="1"/>
</dbReference>
<dbReference type="PANTHER" id="PTHR32208">
    <property type="entry name" value="SECRETED PROTEIN-RELATED"/>
    <property type="match status" value="1"/>
</dbReference>
<dbReference type="Pfam" id="PF07250">
    <property type="entry name" value="Glyoxal_oxid_N"/>
    <property type="match status" value="1"/>
</dbReference>
<feature type="chain" id="PRO_5034385617" evidence="2">
    <location>
        <begin position="17"/>
        <end position="743"/>
    </location>
</feature>
<dbReference type="SMART" id="SM00612">
    <property type="entry name" value="Kelch"/>
    <property type="match status" value="3"/>
</dbReference>
<evidence type="ECO:0000256" key="2">
    <source>
        <dbReference type="SAM" id="SignalP"/>
    </source>
</evidence>
<keyword evidence="1 2" id="KW-0732">Signal</keyword>
<dbReference type="PANTHER" id="PTHR32208:SF68">
    <property type="entry name" value="GALACTOSE OXIDASE"/>
    <property type="match status" value="1"/>
</dbReference>
<dbReference type="OrthoDB" id="2019572at2759"/>
<dbReference type="InterPro" id="IPR015202">
    <property type="entry name" value="GO-like_E_set"/>
</dbReference>
<proteinExistence type="predicted"/>
<dbReference type="SUPFAM" id="SSF81296">
    <property type="entry name" value="E set domains"/>
    <property type="match status" value="1"/>
</dbReference>
<dbReference type="InterPro" id="IPR008979">
    <property type="entry name" value="Galactose-bd-like_sf"/>
</dbReference>
<sequence>MKVQLIKLLLAGAASAAHPYLDEAMRGERKYGGVAVYDEPEWEPSFDDSSAPYRGFRISRENWEVTCTSEYSQCKFAIDGTSTTSWRSQSATGAHNISIDLQDQYAVSAVVVLPPVNLQSEKGLITEHAIYVSNDNESWTGPVAYGMWPNTNRQRLAAFEPISARYVRLVAPTSSHAWVGISEINVFANLYTIPQDPSRGVWGPTIDLPVVPAAAAQEAGGQIMLWSSWGDDQFHSSPGGKTAMARWDYRTHTVTKRVVTNTEHDMFCPGISIDGTGMMVVSGGNSAAKTSVYNAAKDTWESASDMNVDRGYQSSTTLSDGRVFVIGGSWSGLSNVLKYGEVYSPATRNWTKLPEARVEPMYTGDMEGPWRADNHGWLFGWKNNTVFQAGPSVKMNWYGVDGDGSVKDAGERTGGEDSMSGNAVMFDAVAGKILTFGGSPDYDKAWANKYAHIITLDGPNNIPNVEPAGEDGEMTTERVFHTSVVLPDGTVFITGGQDFGIAFNEEGVRFTPELYNPRTNKFTKLQKNNFIRVYHSVSILAPDATVLTGGGGLCGNCSANHYDAQVFTPPYLLTKTGELRERPEIVLLYPSNRVEVGGQIEFQSRSRIPEASLVRISSNSHTVNTDQRRVPLDVKFVRTNPWKGVKVHRAILPTDPGILIPGKWMLFLFNEAGTPSVAKIISITNSQSSALSDGPYAQGGTLKVSNDQGECDQGFFHCLWQSWMPTKLIIQDEVSRLGLELVK</sequence>
<evidence type="ECO:0000313" key="4">
    <source>
        <dbReference type="EMBL" id="TVY42075.1"/>
    </source>
</evidence>
<reference evidence="4 5" key="1">
    <citation type="submission" date="2018-05" db="EMBL/GenBank/DDBJ databases">
        <title>Genome sequencing and assembly of the regulated plant pathogen Lachnellula willkommii and related sister species for the development of diagnostic species identification markers.</title>
        <authorList>
            <person name="Giroux E."/>
            <person name="Bilodeau G."/>
        </authorList>
    </citation>
    <scope>NUCLEOTIDE SEQUENCE [LARGE SCALE GENOMIC DNA]</scope>
    <source>
        <strain evidence="4 5">CBS 160.35</strain>
    </source>
</reference>
<dbReference type="InterPro" id="IPR014756">
    <property type="entry name" value="Ig_E-set"/>
</dbReference>
<dbReference type="InterPro" id="IPR037293">
    <property type="entry name" value="Gal_Oxidase_central_sf"/>
</dbReference>
<dbReference type="Pfam" id="PF00754">
    <property type="entry name" value="F5_F8_type_C"/>
    <property type="match status" value="1"/>
</dbReference>
<dbReference type="Gene3D" id="2.130.10.80">
    <property type="entry name" value="Galactose oxidase/kelch, beta-propeller"/>
    <property type="match status" value="1"/>
</dbReference>
<evidence type="ECO:0000313" key="5">
    <source>
        <dbReference type="Proteomes" id="UP000443090"/>
    </source>
</evidence>
<dbReference type="EMBL" id="QGMI01000351">
    <property type="protein sequence ID" value="TVY42075.1"/>
    <property type="molecule type" value="Genomic_DNA"/>
</dbReference>
<feature type="signal peptide" evidence="2">
    <location>
        <begin position="1"/>
        <end position="16"/>
    </location>
</feature>
<feature type="domain" description="F5/8 type C" evidence="3">
    <location>
        <begin position="49"/>
        <end position="189"/>
    </location>
</feature>
<dbReference type="SUPFAM" id="SSF50965">
    <property type="entry name" value="Galactose oxidase, central domain"/>
    <property type="match status" value="1"/>
</dbReference>
<evidence type="ECO:0000256" key="1">
    <source>
        <dbReference type="ARBA" id="ARBA00022729"/>
    </source>
</evidence>
<comment type="caution">
    <text evidence="4">The sequence shown here is derived from an EMBL/GenBank/DDBJ whole genome shotgun (WGS) entry which is preliminary data.</text>
</comment>